<dbReference type="GO" id="GO:0031048">
    <property type="term" value="P:regulatory ncRNA-mediated heterochromatin formation"/>
    <property type="evidence" value="ECO:0007669"/>
    <property type="project" value="TreeGrafter"/>
</dbReference>
<feature type="compositionally biased region" description="Low complexity" evidence="2">
    <location>
        <begin position="195"/>
        <end position="215"/>
    </location>
</feature>
<protein>
    <submittedName>
        <fullName evidence="4">Similar to Saccharomyces cerevisiae YGL066W SGF73 SAGA complex subunit</fullName>
    </submittedName>
</protein>
<dbReference type="OrthoDB" id="21678at2759"/>
<dbReference type="InterPro" id="IPR013243">
    <property type="entry name" value="SCA7_dom"/>
</dbReference>
<keyword evidence="5" id="KW-1185">Reference proteome</keyword>
<feature type="domain" description="SCA7" evidence="3">
    <location>
        <begin position="274"/>
        <end position="340"/>
    </location>
</feature>
<dbReference type="GO" id="GO:1904802">
    <property type="term" value="P:RITS complex assembly"/>
    <property type="evidence" value="ECO:0007669"/>
    <property type="project" value="TreeGrafter"/>
</dbReference>
<feature type="region of interest" description="Disordered" evidence="2">
    <location>
        <begin position="75"/>
        <end position="99"/>
    </location>
</feature>
<dbReference type="EMBL" id="CCBN010000028">
    <property type="protein sequence ID" value="CDO57945.1"/>
    <property type="molecule type" value="Genomic_DNA"/>
</dbReference>
<organism evidence="4 5">
    <name type="scientific">Geotrichum candidum</name>
    <name type="common">Oospora lactis</name>
    <name type="synonym">Dipodascus geotrichum</name>
    <dbReference type="NCBI Taxonomy" id="1173061"/>
    <lineage>
        <taxon>Eukaryota</taxon>
        <taxon>Fungi</taxon>
        <taxon>Dikarya</taxon>
        <taxon>Ascomycota</taxon>
        <taxon>Saccharomycotina</taxon>
        <taxon>Dipodascomycetes</taxon>
        <taxon>Dipodascales</taxon>
        <taxon>Dipodascaceae</taxon>
        <taxon>Geotrichum</taxon>
    </lineage>
</organism>
<sequence length="517" mass="56942">MGPDELLAKAFADNPGEASRIVFRVRSSPLINNDISDSGDIDYQSDENSDSDVDDLAAVTPKNWIEYAQLLEQSDIKQQQQKQQHQQNKSSINHKAPSSAPIITSEDRVLLSTIHPLKSNIDLRICPYCSRPFWVSALEFHIESSCIKAPPKGAVLKEVETIKNNGATAVSSPAPTKPAENIKMTKTKKRKQDLASASPASSSSQPTTPSAAGTADSNEPKKKVRKVSMTKKRRLALEAATAAALARGEKPPTLEDIKEDLLPRKKKREKYKSQVKAKLPVDVDKQCGVPLANGALCARSLTCKTHSMGAKRSVLGRSGPYDVLLANYQKRNQIKLASLSHSQQLADENAAFGDGAALNSDEEFVQVLEGVTHAVPVPLEQKVLLPTRIKNQFFKMREMLADALLPARTPRVPTALGGLLCRANAISPDKPRELHFIRPVTVPRPQHLAALKQQQQNKLIQLQQLQQQHQLQQQQQLQQSMRMGAVPQAKILAAQHRHQALQLPAPQKQPPSQQQQK</sequence>
<dbReference type="InterPro" id="IPR037804">
    <property type="entry name" value="SGF73"/>
</dbReference>
<name>A0A0J9XL44_GEOCN</name>
<evidence type="ECO:0000256" key="1">
    <source>
        <dbReference type="SAM" id="Coils"/>
    </source>
</evidence>
<comment type="caution">
    <text evidence="4">The sequence shown here is derived from an EMBL/GenBank/DDBJ whole genome shotgun (WGS) entry which is preliminary data.</text>
</comment>
<feature type="coiled-coil region" evidence="1">
    <location>
        <begin position="448"/>
        <end position="475"/>
    </location>
</feature>
<evidence type="ECO:0000256" key="2">
    <source>
        <dbReference type="SAM" id="MobiDB-lite"/>
    </source>
</evidence>
<proteinExistence type="predicted"/>
<feature type="region of interest" description="Disordered" evidence="2">
    <location>
        <begin position="167"/>
        <end position="230"/>
    </location>
</feature>
<feature type="compositionally biased region" description="Acidic residues" evidence="2">
    <location>
        <begin position="37"/>
        <end position="53"/>
    </location>
</feature>
<evidence type="ECO:0000313" key="5">
    <source>
        <dbReference type="Proteomes" id="UP000242525"/>
    </source>
</evidence>
<keyword evidence="1" id="KW-0175">Coiled coil</keyword>
<feature type="region of interest" description="Disordered" evidence="2">
    <location>
        <begin position="496"/>
        <end position="517"/>
    </location>
</feature>
<gene>
    <name evidence="4" type="ORF">BN980_GECA32s00087g</name>
</gene>
<accession>A0A0J9XL44</accession>
<dbReference type="PANTHER" id="PTHR47805">
    <property type="entry name" value="SAGA-ASSOCIATED FACTOR 73"/>
    <property type="match status" value="1"/>
</dbReference>
<evidence type="ECO:0000313" key="4">
    <source>
        <dbReference type="EMBL" id="CDO57945.1"/>
    </source>
</evidence>
<dbReference type="Gene3D" id="6.10.140.1270">
    <property type="match status" value="1"/>
</dbReference>
<dbReference type="AlphaFoldDB" id="A0A0J9XL44"/>
<reference evidence="4" key="1">
    <citation type="submission" date="2014-03" db="EMBL/GenBank/DDBJ databases">
        <authorList>
            <person name="Casaregola S."/>
        </authorList>
    </citation>
    <scope>NUCLEOTIDE SEQUENCE [LARGE SCALE GENOMIC DNA]</scope>
    <source>
        <strain evidence="4">CLIB 918</strain>
    </source>
</reference>
<feature type="compositionally biased region" description="Low complexity" evidence="2">
    <location>
        <begin position="76"/>
        <end position="94"/>
    </location>
</feature>
<feature type="compositionally biased region" description="Low complexity" evidence="2">
    <location>
        <begin position="500"/>
        <end position="517"/>
    </location>
</feature>
<dbReference type="GO" id="GO:0006357">
    <property type="term" value="P:regulation of transcription by RNA polymerase II"/>
    <property type="evidence" value="ECO:0007669"/>
    <property type="project" value="TreeGrafter"/>
</dbReference>
<dbReference type="PANTHER" id="PTHR47805:SF1">
    <property type="entry name" value="SAGA-ASSOCIATED FACTOR 73"/>
    <property type="match status" value="1"/>
</dbReference>
<evidence type="ECO:0000259" key="3">
    <source>
        <dbReference type="PROSITE" id="PS51505"/>
    </source>
</evidence>
<feature type="region of interest" description="Disordered" evidence="2">
    <location>
        <begin position="31"/>
        <end position="53"/>
    </location>
</feature>
<dbReference type="GO" id="GO:0000124">
    <property type="term" value="C:SAGA complex"/>
    <property type="evidence" value="ECO:0007669"/>
    <property type="project" value="InterPro"/>
</dbReference>
<dbReference type="PROSITE" id="PS51505">
    <property type="entry name" value="SCA7"/>
    <property type="match status" value="1"/>
</dbReference>
<dbReference type="Proteomes" id="UP000242525">
    <property type="component" value="Unassembled WGS sequence"/>
</dbReference>
<dbReference type="STRING" id="1173061.A0A0J9XL44"/>
<dbReference type="Pfam" id="PF08313">
    <property type="entry name" value="SCA7"/>
    <property type="match status" value="1"/>
</dbReference>